<keyword evidence="3" id="KW-1185">Reference proteome</keyword>
<reference evidence="2 3" key="1">
    <citation type="submission" date="2020-03" db="EMBL/GenBank/DDBJ databases">
        <title>Complete genome sequence of Shewanella sp.</title>
        <authorList>
            <person name="Kim Y.-S."/>
            <person name="Kim S.-J."/>
            <person name="Jung H.-K."/>
            <person name="Kim K.-H."/>
        </authorList>
    </citation>
    <scope>NUCLEOTIDE SEQUENCE [LARGE SCALE GENOMIC DNA]</scope>
    <source>
        <strain evidence="2 3">PN3F2</strain>
    </source>
</reference>
<dbReference type="RefSeq" id="WP_167679144.1">
    <property type="nucleotide sequence ID" value="NZ_CP050313.1"/>
</dbReference>
<dbReference type="EMBL" id="CP050313">
    <property type="protein sequence ID" value="QIR15397.1"/>
    <property type="molecule type" value="Genomic_DNA"/>
</dbReference>
<organism evidence="2 3">
    <name type="scientific">Shewanella aestuarii</name>
    <dbReference type="NCBI Taxonomy" id="1028752"/>
    <lineage>
        <taxon>Bacteria</taxon>
        <taxon>Pseudomonadati</taxon>
        <taxon>Pseudomonadota</taxon>
        <taxon>Gammaproteobacteria</taxon>
        <taxon>Alteromonadales</taxon>
        <taxon>Shewanellaceae</taxon>
        <taxon>Shewanella</taxon>
    </lineage>
</organism>
<evidence type="ECO:0000259" key="1">
    <source>
        <dbReference type="Pfam" id="PF22521"/>
    </source>
</evidence>
<name>A0A6G9QMW5_9GAMM</name>
<dbReference type="AlphaFoldDB" id="A0A6G9QMW5"/>
<proteinExistence type="predicted"/>
<gene>
    <name evidence="2" type="ORF">HBH39_13570</name>
</gene>
<dbReference type="InterPro" id="IPR055128">
    <property type="entry name" value="HypF_C_2"/>
</dbReference>
<dbReference type="KEGG" id="saes:HBH39_13570"/>
<sequence length="603" mass="67457">MNHCIQFEFICSQPVALYGHLCHQYVDRKAIDIRAAQFTDEQHNTHYLLEAFAEQAQLEQLAEEIAEDFLLSVWLIDTRIQRVEHKQYPQSSLSLTKPTPYAPLPYCQHCQPLFGDNQSQQFANINLACSHCHGETKLSVAQKSLSEQDIFAFADLLLNNSTLHLPDDNMTLSLALPLSAKDRPSIIVCNPNDLNGYFHLSDHQVLALSSIEKPCITLMTNDTGKAHFKTALVDVQFASNRLLVILTEKLRQRGINWLYSHSNPPGEHHGNPPLKLARLAEQWIAKQQVKAGQCEVLFNPLHDEAISQIANINYCATSIDKQVSWSAIHTEHKQVLPESHAAQCALLAGLQTMSPPNPCKKAKHAAILFFSYYQASQILALDKEGNAELFFEMANIPNSGYEICHQLSQSRESGLLDKFKQMYPDSYNALLDIELTSHTKSLTSLMAVAAAIIGCRVYHDAPESITQQLADSFIADAMGFNGANAPRIDFPLTKGEAYRSLNWCKTLGTLMSFRIAGETDTSKLAFAFHDSLADYLSNWIEHLDKNIGIKHLVLAGSEFDNPVLAKRIQMRVGKNTPLVINKQLDLEGANLAVGGIFLRQRRR</sequence>
<accession>A0A6G9QMW5</accession>
<feature type="domain" description="Carbamoyltransferase Kae1-like" evidence="1">
    <location>
        <begin position="485"/>
        <end position="594"/>
    </location>
</feature>
<dbReference type="Pfam" id="PF22521">
    <property type="entry name" value="HypF_C_2"/>
    <property type="match status" value="1"/>
</dbReference>
<evidence type="ECO:0000313" key="2">
    <source>
        <dbReference type="EMBL" id="QIR15397.1"/>
    </source>
</evidence>
<protein>
    <submittedName>
        <fullName evidence="2">NiFe hydrogenase</fullName>
    </submittedName>
</protein>
<evidence type="ECO:0000313" key="3">
    <source>
        <dbReference type="Proteomes" id="UP000502608"/>
    </source>
</evidence>
<dbReference type="Proteomes" id="UP000502608">
    <property type="component" value="Chromosome"/>
</dbReference>
<dbReference type="Gene3D" id="3.30.420.40">
    <property type="match status" value="1"/>
</dbReference>